<feature type="region of interest" description="Disordered" evidence="1">
    <location>
        <begin position="1"/>
        <end position="126"/>
    </location>
</feature>
<feature type="compositionally biased region" description="Polar residues" evidence="1">
    <location>
        <begin position="25"/>
        <end position="35"/>
    </location>
</feature>
<keyword evidence="3" id="KW-1185">Reference proteome</keyword>
<dbReference type="InParanoid" id="A3LPK6"/>
<feature type="compositionally biased region" description="Polar residues" evidence="1">
    <location>
        <begin position="49"/>
        <end position="82"/>
    </location>
</feature>
<evidence type="ECO:0000256" key="1">
    <source>
        <dbReference type="SAM" id="MobiDB-lite"/>
    </source>
</evidence>
<dbReference type="KEGG" id="pic:PICST_42239"/>
<dbReference type="Proteomes" id="UP000002258">
    <property type="component" value="Chromosome 2"/>
</dbReference>
<accession>A3LPK6</accession>
<sequence>MGGTASKPARKLTNSVVENAGKAINRSQKVNQLPSQALKEKYERHIEQESLQGQNQNESRSQSQDKPQSIDESLNQGPSINLSNTNSTTTFDPKLLKKKLASKQVTKHSSEANVPYGKDGGDPQIDGTDPYDPGFVSSITRLGKQIHSISLDQDARMRQQSMALKQLKFRKQLFEEGEREVQSQMKQGVEAGHGSTEKEVIRTMVHARTLGAIINDIHDPRLDDSRILLDYQLHPDFLKELGKRFKVATNTVVIEDNTKEDEIGHRITPISSPEAMTDENGELGEAMGTEKLKTLKDRLSLDN</sequence>
<evidence type="ECO:0000313" key="3">
    <source>
        <dbReference type="Proteomes" id="UP000002258"/>
    </source>
</evidence>
<dbReference type="OrthoDB" id="4078061at2759"/>
<gene>
    <name evidence="2" type="ORF">PICST_42239</name>
</gene>
<reference evidence="2 3" key="1">
    <citation type="journal article" date="2007" name="Nat. Biotechnol.">
        <title>Genome sequence of the lignocellulose-bioconverting and xylose-fermenting yeast Pichia stipitis.</title>
        <authorList>
            <person name="Jeffries T.W."/>
            <person name="Grigoriev I.V."/>
            <person name="Grimwood J."/>
            <person name="Laplaza J.M."/>
            <person name="Aerts A."/>
            <person name="Salamov A."/>
            <person name="Schmutz J."/>
            <person name="Lindquist E."/>
            <person name="Dehal P."/>
            <person name="Shapiro H."/>
            <person name="Jin Y.S."/>
            <person name="Passoth V."/>
            <person name="Richardson P.M."/>
        </authorList>
    </citation>
    <scope>NUCLEOTIDE SEQUENCE [LARGE SCALE GENOMIC DNA]</scope>
    <source>
        <strain evidence="3">ATCC 58785 / CBS 6054 / NBRC 10063 / NRRL Y-11545</strain>
    </source>
</reference>
<evidence type="ECO:0000313" key="2">
    <source>
        <dbReference type="EMBL" id="ABN64513.2"/>
    </source>
</evidence>
<dbReference type="GeneID" id="4836656"/>
<protein>
    <submittedName>
        <fullName evidence="2">Uncharacterized protein</fullName>
    </submittedName>
</protein>
<organism evidence="2 3">
    <name type="scientific">Scheffersomyces stipitis (strain ATCC 58785 / CBS 6054 / NBRC 10063 / NRRL Y-11545)</name>
    <name type="common">Yeast</name>
    <name type="synonym">Pichia stipitis</name>
    <dbReference type="NCBI Taxonomy" id="322104"/>
    <lineage>
        <taxon>Eukaryota</taxon>
        <taxon>Fungi</taxon>
        <taxon>Dikarya</taxon>
        <taxon>Ascomycota</taxon>
        <taxon>Saccharomycotina</taxon>
        <taxon>Pichiomycetes</taxon>
        <taxon>Debaryomycetaceae</taxon>
        <taxon>Scheffersomyces</taxon>
    </lineage>
</organism>
<name>A3LPK6_PICST</name>
<dbReference type="RefSeq" id="XP_001382542.2">
    <property type="nucleotide sequence ID" value="XM_001382505.1"/>
</dbReference>
<feature type="compositionally biased region" description="Basic and acidic residues" evidence="1">
    <location>
        <begin position="38"/>
        <end position="48"/>
    </location>
</feature>
<dbReference type="eggNOG" id="ENOG502RQ1B">
    <property type="taxonomic scope" value="Eukaryota"/>
</dbReference>
<dbReference type="HOGENOM" id="CLU_1001147_0_0_1"/>
<dbReference type="AlphaFoldDB" id="A3LPK6"/>
<dbReference type="EMBL" id="CP000496">
    <property type="protein sequence ID" value="ABN64513.2"/>
    <property type="molecule type" value="Genomic_DNA"/>
</dbReference>
<proteinExistence type="predicted"/>
<dbReference type="OMA" id="KTMVHPQ"/>